<dbReference type="OrthoDB" id="9797653at2"/>
<dbReference type="AlphaFoldDB" id="A0A4R5L0X9"/>
<dbReference type="PANTHER" id="PTHR48207">
    <property type="entry name" value="SUCCINATE--HYDROXYMETHYLGLUTARATE COA-TRANSFERASE"/>
    <property type="match status" value="1"/>
</dbReference>
<keyword evidence="1 2" id="KW-0808">Transferase</keyword>
<dbReference type="Gene3D" id="3.40.50.10540">
    <property type="entry name" value="Crotonobetainyl-coa:carnitine coa-transferase, domain 1"/>
    <property type="match status" value="1"/>
</dbReference>
<reference evidence="2 3" key="1">
    <citation type="submission" date="2019-03" db="EMBL/GenBank/DDBJ databases">
        <title>Whole genome sequence of Arthrobacter sp JH1-1.</title>
        <authorList>
            <person name="Trinh H.N."/>
        </authorList>
    </citation>
    <scope>NUCLEOTIDE SEQUENCE [LARGE SCALE GENOMIC DNA]</scope>
    <source>
        <strain evidence="2 3">JH1-1</strain>
    </source>
</reference>
<dbReference type="InterPro" id="IPR003673">
    <property type="entry name" value="CoA-Trfase_fam_III"/>
</dbReference>
<gene>
    <name evidence="2" type="ORF">E1809_01915</name>
</gene>
<organism evidence="2 3">
    <name type="scientific">Arthrobacter terricola</name>
    <dbReference type="NCBI Taxonomy" id="2547396"/>
    <lineage>
        <taxon>Bacteria</taxon>
        <taxon>Bacillati</taxon>
        <taxon>Actinomycetota</taxon>
        <taxon>Actinomycetes</taxon>
        <taxon>Micrococcales</taxon>
        <taxon>Micrococcaceae</taxon>
        <taxon>Arthrobacter</taxon>
    </lineage>
</organism>
<protein>
    <submittedName>
        <fullName evidence="2">CoA transferase</fullName>
    </submittedName>
</protein>
<sequence length="416" mass="45730">MPSESASQFPAAKGALAGVKVLDFGWAIVGSLTGKFLADHGAEVIRVESTSRPDMTRVDRRYSKSSHTSLDDKPWFAHLNSSKYSLSLDLKNPRSREVLDRLIAWADVVNENFTPGTLQRLGLDYDYMKTINPDIIFISGSLFGQTGPLAEEWGIDGTGAAISGRLNLTGWPDRVPVTPSSGIYGDYVVPQMNAVAVVAALAHREKTGRGQYMEASMFEVTTQEITPAVLDWQSNGRLEGRTGNRVVNAAPHGVFPCTGEDRWCAIAVFSDQEWNDFVAAIGNPGWAADARFATLEARKANEDELERLVGEWTSTRDPHDVMAYLQERGVRAAAVQGAEDIIDNDPQLRERGFLQTVEHSVLGPFGHQVPPFRLSATPARLRPAPGMGEHNEYVATELLGMSDPEYIELLLEDVFR</sequence>
<dbReference type="PANTHER" id="PTHR48207:SF3">
    <property type="entry name" value="SUCCINATE--HYDROXYMETHYLGLUTARATE COA-TRANSFERASE"/>
    <property type="match status" value="1"/>
</dbReference>
<dbReference type="Proteomes" id="UP000295511">
    <property type="component" value="Unassembled WGS sequence"/>
</dbReference>
<dbReference type="GO" id="GO:0008410">
    <property type="term" value="F:CoA-transferase activity"/>
    <property type="evidence" value="ECO:0007669"/>
    <property type="project" value="TreeGrafter"/>
</dbReference>
<evidence type="ECO:0000313" key="3">
    <source>
        <dbReference type="Proteomes" id="UP000295511"/>
    </source>
</evidence>
<keyword evidence="3" id="KW-1185">Reference proteome</keyword>
<evidence type="ECO:0000313" key="2">
    <source>
        <dbReference type="EMBL" id="TDG01299.1"/>
    </source>
</evidence>
<dbReference type="Gene3D" id="3.30.1540.10">
    <property type="entry name" value="formyl-coa transferase, domain 3"/>
    <property type="match status" value="1"/>
</dbReference>
<accession>A0A4R5L0X9</accession>
<comment type="caution">
    <text evidence="2">The sequence shown here is derived from an EMBL/GenBank/DDBJ whole genome shotgun (WGS) entry which is preliminary data.</text>
</comment>
<dbReference type="InterPro" id="IPR050483">
    <property type="entry name" value="CoA-transferase_III_domain"/>
</dbReference>
<dbReference type="Pfam" id="PF02515">
    <property type="entry name" value="CoA_transf_3"/>
    <property type="match status" value="1"/>
</dbReference>
<dbReference type="EMBL" id="SMRU01000002">
    <property type="protein sequence ID" value="TDG01299.1"/>
    <property type="molecule type" value="Genomic_DNA"/>
</dbReference>
<dbReference type="InterPro" id="IPR044855">
    <property type="entry name" value="CoA-Trfase_III_dom3_sf"/>
</dbReference>
<evidence type="ECO:0000256" key="1">
    <source>
        <dbReference type="ARBA" id="ARBA00022679"/>
    </source>
</evidence>
<dbReference type="RefSeq" id="WP_133202559.1">
    <property type="nucleotide sequence ID" value="NZ_SMRU01000002.1"/>
</dbReference>
<proteinExistence type="predicted"/>
<name>A0A4R5L0X9_9MICC</name>
<dbReference type="SUPFAM" id="SSF89796">
    <property type="entry name" value="CoA-transferase family III (CaiB/BaiF)"/>
    <property type="match status" value="1"/>
</dbReference>
<dbReference type="InterPro" id="IPR023606">
    <property type="entry name" value="CoA-Trfase_III_dom_1_sf"/>
</dbReference>